<sequence>MSLLNFGFKSLGIFSQPLIPRGILSLGSLNQLRSATKKSGGSSRNGRDSAGRRLGAKRFDGQLVKTGMILFRQRGMGRDHTLFALTPGYVKYYKQTDQFEKTRRYVGVTHEPKTQLPLDPRLPRQRKFDFIDTNAFWTDIESKQEEYRQQASQKQN</sequence>
<keyword evidence="1" id="KW-0689">Ribosomal protein</keyword>
<organism evidence="1 2">
    <name type="scientific">Entomophthora muscae</name>
    <dbReference type="NCBI Taxonomy" id="34485"/>
    <lineage>
        <taxon>Eukaryota</taxon>
        <taxon>Fungi</taxon>
        <taxon>Fungi incertae sedis</taxon>
        <taxon>Zoopagomycota</taxon>
        <taxon>Entomophthoromycotina</taxon>
        <taxon>Entomophthoromycetes</taxon>
        <taxon>Entomophthorales</taxon>
        <taxon>Entomophthoraceae</taxon>
        <taxon>Entomophthora</taxon>
    </lineage>
</organism>
<name>A0ACC2TD40_9FUNG</name>
<dbReference type="EMBL" id="QTSX02002999">
    <property type="protein sequence ID" value="KAJ9072517.1"/>
    <property type="molecule type" value="Genomic_DNA"/>
</dbReference>
<keyword evidence="1" id="KW-0560">Oxidoreductase</keyword>
<evidence type="ECO:0000313" key="2">
    <source>
        <dbReference type="Proteomes" id="UP001165960"/>
    </source>
</evidence>
<evidence type="ECO:0000313" key="1">
    <source>
        <dbReference type="EMBL" id="KAJ9072517.1"/>
    </source>
</evidence>
<keyword evidence="1" id="KW-0687">Ribonucleoprotein</keyword>
<reference evidence="1" key="1">
    <citation type="submission" date="2022-04" db="EMBL/GenBank/DDBJ databases">
        <title>Genome of the entomopathogenic fungus Entomophthora muscae.</title>
        <authorList>
            <person name="Elya C."/>
            <person name="Lovett B.R."/>
            <person name="Lee E."/>
            <person name="Macias A.M."/>
            <person name="Hajek A.E."/>
            <person name="De Bivort B.L."/>
            <person name="Kasson M.T."/>
            <person name="De Fine Licht H.H."/>
            <person name="Stajich J.E."/>
        </authorList>
    </citation>
    <scope>NUCLEOTIDE SEQUENCE</scope>
    <source>
        <strain evidence="1">Berkeley</strain>
    </source>
</reference>
<dbReference type="EC" id="1.1.1.41" evidence="1"/>
<accession>A0ACC2TD40</accession>
<dbReference type="Proteomes" id="UP001165960">
    <property type="component" value="Unassembled WGS sequence"/>
</dbReference>
<proteinExistence type="predicted"/>
<gene>
    <name evidence="1" type="primary">MRPL2_2</name>
    <name evidence="1" type="ORF">DSO57_1026804</name>
</gene>
<protein>
    <submittedName>
        <fullName evidence="1">54S ribosomal protein L2 mitochondrial</fullName>
        <ecNumber evidence="1">1.1.1.41</ecNumber>
    </submittedName>
</protein>
<comment type="caution">
    <text evidence="1">The sequence shown here is derived from an EMBL/GenBank/DDBJ whole genome shotgun (WGS) entry which is preliminary data.</text>
</comment>
<keyword evidence="2" id="KW-1185">Reference proteome</keyword>